<dbReference type="Proteomes" id="UP000010467">
    <property type="component" value="Chromosome"/>
</dbReference>
<dbReference type="EMBL" id="CP003382">
    <property type="protein sequence ID" value="AFZ67900.1"/>
    <property type="molecule type" value="Genomic_DNA"/>
</dbReference>
<dbReference type="RefSeq" id="WP_015236202.1">
    <property type="nucleotide sequence ID" value="NC_019793.1"/>
</dbReference>
<accession>L0A4E6</accession>
<evidence type="ECO:0000313" key="3">
    <source>
        <dbReference type="Proteomes" id="UP000010467"/>
    </source>
</evidence>
<keyword evidence="3" id="KW-1185">Reference proteome</keyword>
<name>L0A4E6_DEIPD</name>
<dbReference type="KEGG" id="dpd:Deipe_2426"/>
<sequence length="88" mass="9434">MNELDTSPTLPEKGMASPCITSAEGQEGQQHTQPGAPFALTGRGSEETRTLCLLEELTQDGQGLRYVTSFKARLSPATWRTLAPLLSG</sequence>
<dbReference type="STRING" id="937777.Deipe_2426"/>
<feature type="compositionally biased region" description="Polar residues" evidence="1">
    <location>
        <begin position="19"/>
        <end position="33"/>
    </location>
</feature>
<evidence type="ECO:0000313" key="2">
    <source>
        <dbReference type="EMBL" id="AFZ67900.1"/>
    </source>
</evidence>
<dbReference type="PATRIC" id="fig|937777.3.peg.2430"/>
<organism evidence="2 3">
    <name type="scientific">Deinococcus peraridilitoris (strain DSM 19664 / LMG 22246 / CIP 109416 / KR-200)</name>
    <dbReference type="NCBI Taxonomy" id="937777"/>
    <lineage>
        <taxon>Bacteria</taxon>
        <taxon>Thermotogati</taxon>
        <taxon>Deinococcota</taxon>
        <taxon>Deinococci</taxon>
        <taxon>Deinococcales</taxon>
        <taxon>Deinococcaceae</taxon>
        <taxon>Deinococcus</taxon>
    </lineage>
</organism>
<evidence type="ECO:0000256" key="1">
    <source>
        <dbReference type="SAM" id="MobiDB-lite"/>
    </source>
</evidence>
<dbReference type="HOGENOM" id="CLU_2463964_0_0_0"/>
<dbReference type="AlphaFoldDB" id="L0A4E6"/>
<reference evidence="3" key="1">
    <citation type="submission" date="2012-03" db="EMBL/GenBank/DDBJ databases">
        <title>Complete sequence of chromosome of Deinococcus peraridilitoris DSM 19664.</title>
        <authorList>
            <person name="Lucas S."/>
            <person name="Copeland A."/>
            <person name="Lapidus A."/>
            <person name="Glavina del Rio T."/>
            <person name="Dalin E."/>
            <person name="Tice H."/>
            <person name="Bruce D."/>
            <person name="Goodwin L."/>
            <person name="Pitluck S."/>
            <person name="Peters L."/>
            <person name="Mikhailova N."/>
            <person name="Lu M."/>
            <person name="Kyrpides N."/>
            <person name="Mavromatis K."/>
            <person name="Ivanova N."/>
            <person name="Brettin T."/>
            <person name="Detter J.C."/>
            <person name="Han C."/>
            <person name="Larimer F."/>
            <person name="Land M."/>
            <person name="Hauser L."/>
            <person name="Markowitz V."/>
            <person name="Cheng J.-F."/>
            <person name="Hugenholtz P."/>
            <person name="Woyke T."/>
            <person name="Wu D."/>
            <person name="Pukall R."/>
            <person name="Steenblock K."/>
            <person name="Brambilla E."/>
            <person name="Klenk H.-P."/>
            <person name="Eisen J.A."/>
        </authorList>
    </citation>
    <scope>NUCLEOTIDE SEQUENCE [LARGE SCALE GENOMIC DNA]</scope>
    <source>
        <strain evidence="3">DSM 19664 / LMG 22246 / CIP 109416 / KR-200</strain>
    </source>
</reference>
<proteinExistence type="predicted"/>
<protein>
    <submittedName>
        <fullName evidence="2">Uncharacterized protein</fullName>
    </submittedName>
</protein>
<feature type="region of interest" description="Disordered" evidence="1">
    <location>
        <begin position="1"/>
        <end position="44"/>
    </location>
</feature>
<gene>
    <name evidence="2" type="ordered locus">Deipe_2426</name>
</gene>